<dbReference type="PANTHER" id="PTHR43859:SF4">
    <property type="entry name" value="BUTANOATE--COA LIGASE AAE1-RELATED"/>
    <property type="match status" value="1"/>
</dbReference>
<accession>A0A9W6L5J6</accession>
<keyword evidence="4" id="KW-0443">Lipid metabolism</keyword>
<dbReference type="InterPro" id="IPR025110">
    <property type="entry name" value="AMP-bd_C"/>
</dbReference>
<dbReference type="RefSeq" id="WP_051737821.1">
    <property type="nucleotide sequence ID" value="NZ_BAAAUZ010000003.1"/>
</dbReference>
<dbReference type="AlphaFoldDB" id="A0A9W6L5J6"/>
<dbReference type="InterPro" id="IPR000873">
    <property type="entry name" value="AMP-dep_synth/lig_dom"/>
</dbReference>
<sequence>MRGLMFDSQLLLHSFLWRTERLFADKQIVTRLGPGEYHRYTYRDFGKRARRLGDAMRTLGIGPGDRVGTLAWNHYRHLETYFGVPGIQAVLHTINLRLSPAQQKFTIDKAEDRLLLVDVDQLDLVADLLDLGLPTVEAVVVLADSVPEHRLPLPVHCYEELLAAADEDAQFEEFDEHSASAMCFTSATTGDPKGVVYSHRAMVLQAMCLAMHDKLNMSESQVWLEVAPMFHCNGWNIPHTALLQGATLVLPGAHPSPADYVDIIEDLGVTGMNAAVTIGTMIRDAVRASDRPRDLSTLSTLWLGGQAPSKAVMKWFRDEYDCEVMQGYGMTENSPQICFFALKSTLADGDDDEIYALRQTQGLPIPLLQIKVCDQETREELPWDGQSIGDFFVRSPFTASEYYKDERTKDSMIDGWLRTGDVGCIDPEGYVLLKDRSKDLIKSGGEWISTIDLENSLMLHPKVAEATVVGIEDEKWLERPLACVVPSDPSLTADELRDHLLAEGFIKFWIPDTFLFVPEVPKTSVGKYDKKAIRGVVADEGLERAKAALGAG</sequence>
<dbReference type="Pfam" id="PF00501">
    <property type="entry name" value="AMP-binding"/>
    <property type="match status" value="1"/>
</dbReference>
<evidence type="ECO:0000313" key="7">
    <source>
        <dbReference type="EMBL" id="GLL13335.1"/>
    </source>
</evidence>
<evidence type="ECO:0000256" key="2">
    <source>
        <dbReference type="ARBA" id="ARBA00022598"/>
    </source>
</evidence>
<name>A0A9W6L5J6_9PSEU</name>
<organism evidence="7 8">
    <name type="scientific">Pseudonocardia halophobica</name>
    <dbReference type="NCBI Taxonomy" id="29401"/>
    <lineage>
        <taxon>Bacteria</taxon>
        <taxon>Bacillati</taxon>
        <taxon>Actinomycetota</taxon>
        <taxon>Actinomycetes</taxon>
        <taxon>Pseudonocardiales</taxon>
        <taxon>Pseudonocardiaceae</taxon>
        <taxon>Pseudonocardia</taxon>
    </lineage>
</organism>
<comment type="similarity">
    <text evidence="1">Belongs to the ATP-dependent AMP-binding enzyme family.</text>
</comment>
<dbReference type="GO" id="GO:0006631">
    <property type="term" value="P:fatty acid metabolic process"/>
    <property type="evidence" value="ECO:0007669"/>
    <property type="project" value="UniProtKB-KW"/>
</dbReference>
<keyword evidence="3" id="KW-0276">Fatty acid metabolism</keyword>
<dbReference type="Pfam" id="PF13193">
    <property type="entry name" value="AMP-binding_C"/>
    <property type="match status" value="1"/>
</dbReference>
<feature type="domain" description="AMP-dependent synthetase/ligase" evidence="5">
    <location>
        <begin position="22"/>
        <end position="403"/>
    </location>
</feature>
<dbReference type="Gene3D" id="3.30.300.30">
    <property type="match status" value="1"/>
</dbReference>
<gene>
    <name evidence="7" type="ORF">GCM10017577_44780</name>
</gene>
<dbReference type="CDD" id="cd12119">
    <property type="entry name" value="ttLC_FACS_AlkK_like"/>
    <property type="match status" value="1"/>
</dbReference>
<proteinExistence type="inferred from homology"/>
<dbReference type="Proteomes" id="UP001143463">
    <property type="component" value="Unassembled WGS sequence"/>
</dbReference>
<evidence type="ECO:0000313" key="8">
    <source>
        <dbReference type="Proteomes" id="UP001143463"/>
    </source>
</evidence>
<dbReference type="EMBL" id="BSFQ01000021">
    <property type="protein sequence ID" value="GLL13335.1"/>
    <property type="molecule type" value="Genomic_DNA"/>
</dbReference>
<evidence type="ECO:0000256" key="3">
    <source>
        <dbReference type="ARBA" id="ARBA00022832"/>
    </source>
</evidence>
<dbReference type="GO" id="GO:0016874">
    <property type="term" value="F:ligase activity"/>
    <property type="evidence" value="ECO:0007669"/>
    <property type="project" value="UniProtKB-KW"/>
</dbReference>
<feature type="domain" description="AMP-binding enzyme C-terminal" evidence="6">
    <location>
        <begin position="453"/>
        <end position="527"/>
    </location>
</feature>
<evidence type="ECO:0000256" key="4">
    <source>
        <dbReference type="ARBA" id="ARBA00023098"/>
    </source>
</evidence>
<protein>
    <submittedName>
        <fullName evidence="7">Long-chain-fatty-acid--CoA ligase</fullName>
    </submittedName>
</protein>
<keyword evidence="8" id="KW-1185">Reference proteome</keyword>
<comment type="caution">
    <text evidence="7">The sequence shown here is derived from an EMBL/GenBank/DDBJ whole genome shotgun (WGS) entry which is preliminary data.</text>
</comment>
<dbReference type="InterPro" id="IPR042099">
    <property type="entry name" value="ANL_N_sf"/>
</dbReference>
<dbReference type="NCBIfam" id="NF004837">
    <property type="entry name" value="PRK06187.1"/>
    <property type="match status" value="1"/>
</dbReference>
<dbReference type="InterPro" id="IPR045851">
    <property type="entry name" value="AMP-bd_C_sf"/>
</dbReference>
<dbReference type="PANTHER" id="PTHR43859">
    <property type="entry name" value="ACYL-ACTIVATING ENZYME"/>
    <property type="match status" value="1"/>
</dbReference>
<reference evidence="7" key="1">
    <citation type="journal article" date="2014" name="Int. J. Syst. Evol. Microbiol.">
        <title>Complete genome sequence of Corynebacterium casei LMG S-19264T (=DSM 44701T), isolated from a smear-ripened cheese.</title>
        <authorList>
            <consortium name="US DOE Joint Genome Institute (JGI-PGF)"/>
            <person name="Walter F."/>
            <person name="Albersmeier A."/>
            <person name="Kalinowski J."/>
            <person name="Ruckert C."/>
        </authorList>
    </citation>
    <scope>NUCLEOTIDE SEQUENCE</scope>
    <source>
        <strain evidence="7">VKM Ac-1069</strain>
    </source>
</reference>
<dbReference type="Gene3D" id="3.40.50.12780">
    <property type="entry name" value="N-terminal domain of ligase-like"/>
    <property type="match status" value="1"/>
</dbReference>
<keyword evidence="2 7" id="KW-0436">Ligase</keyword>
<dbReference type="SUPFAM" id="SSF56801">
    <property type="entry name" value="Acetyl-CoA synthetase-like"/>
    <property type="match status" value="1"/>
</dbReference>
<evidence type="ECO:0000256" key="1">
    <source>
        <dbReference type="ARBA" id="ARBA00006432"/>
    </source>
</evidence>
<evidence type="ECO:0000259" key="5">
    <source>
        <dbReference type="Pfam" id="PF00501"/>
    </source>
</evidence>
<reference evidence="7" key="2">
    <citation type="submission" date="2023-01" db="EMBL/GenBank/DDBJ databases">
        <authorList>
            <person name="Sun Q."/>
            <person name="Evtushenko L."/>
        </authorList>
    </citation>
    <scope>NUCLEOTIDE SEQUENCE</scope>
    <source>
        <strain evidence="7">VKM Ac-1069</strain>
    </source>
</reference>
<evidence type="ECO:0000259" key="6">
    <source>
        <dbReference type="Pfam" id="PF13193"/>
    </source>
</evidence>